<evidence type="ECO:0000256" key="5">
    <source>
        <dbReference type="ARBA" id="ARBA00023306"/>
    </source>
</evidence>
<keyword evidence="8" id="KW-1185">Reference proteome</keyword>
<accession>A0A834JCL8</accession>
<dbReference type="GO" id="GO:0006260">
    <property type="term" value="P:DNA replication"/>
    <property type="evidence" value="ECO:0007669"/>
    <property type="project" value="UniProtKB-KW"/>
</dbReference>
<comment type="subcellular location">
    <subcellularLocation>
        <location evidence="1">Nucleus</location>
    </subcellularLocation>
</comment>
<protein>
    <recommendedName>
        <fullName evidence="9">Chromosome transmission fidelity protein 8 homolog</fullName>
    </recommendedName>
</protein>
<evidence type="ECO:0000256" key="4">
    <source>
        <dbReference type="ARBA" id="ARBA00023242"/>
    </source>
</evidence>
<evidence type="ECO:0000256" key="2">
    <source>
        <dbReference type="ARBA" id="ARBA00022705"/>
    </source>
</evidence>
<dbReference type="GO" id="GO:0007064">
    <property type="term" value="P:mitotic sister chromatid cohesion"/>
    <property type="evidence" value="ECO:0007669"/>
    <property type="project" value="InterPro"/>
</dbReference>
<evidence type="ECO:0000256" key="1">
    <source>
        <dbReference type="ARBA" id="ARBA00004123"/>
    </source>
</evidence>
<keyword evidence="4" id="KW-0539">Nucleus</keyword>
<dbReference type="Pfam" id="PF09696">
    <property type="entry name" value="Ctf8"/>
    <property type="match status" value="1"/>
</dbReference>
<comment type="caution">
    <text evidence="7">The sequence shown here is derived from an EMBL/GenBank/DDBJ whole genome shotgun (WGS) entry which is preliminary data.</text>
</comment>
<dbReference type="Proteomes" id="UP000614350">
    <property type="component" value="Unassembled WGS sequence"/>
</dbReference>
<keyword evidence="5" id="KW-0131">Cell cycle</keyword>
<sequence length="115" mass="13064">MIIPIKRDQDVQEWAIVELKGELSFGTKDITNSHYIGDFHFTKSGIPMLIIGVHVMYGKEMALTKPIAVLKKKAVTSTNQSKEEDCKTEYTIQAIVNKKIVFKFRPKPIVNSIEI</sequence>
<organism evidence="7 8">
    <name type="scientific">Vespula vulgaris</name>
    <name type="common">Yellow jacket</name>
    <name type="synonym">Wasp</name>
    <dbReference type="NCBI Taxonomy" id="7454"/>
    <lineage>
        <taxon>Eukaryota</taxon>
        <taxon>Metazoa</taxon>
        <taxon>Ecdysozoa</taxon>
        <taxon>Arthropoda</taxon>
        <taxon>Hexapoda</taxon>
        <taxon>Insecta</taxon>
        <taxon>Pterygota</taxon>
        <taxon>Neoptera</taxon>
        <taxon>Endopterygota</taxon>
        <taxon>Hymenoptera</taxon>
        <taxon>Apocrita</taxon>
        <taxon>Aculeata</taxon>
        <taxon>Vespoidea</taxon>
        <taxon>Vespidae</taxon>
        <taxon>Vespinae</taxon>
        <taxon>Vespula</taxon>
    </lineage>
</organism>
<dbReference type="InterPro" id="IPR018607">
    <property type="entry name" value="Ctf8"/>
</dbReference>
<proteinExistence type="inferred from homology"/>
<keyword evidence="3" id="KW-0238">DNA-binding</keyword>
<evidence type="ECO:0000256" key="6">
    <source>
        <dbReference type="ARBA" id="ARBA00038447"/>
    </source>
</evidence>
<evidence type="ECO:0008006" key="9">
    <source>
        <dbReference type="Google" id="ProtNLM"/>
    </source>
</evidence>
<dbReference type="EMBL" id="JACSEA010000014">
    <property type="protein sequence ID" value="KAF7385914.1"/>
    <property type="molecule type" value="Genomic_DNA"/>
</dbReference>
<gene>
    <name evidence="7" type="ORF">HZH66_011756</name>
</gene>
<evidence type="ECO:0000313" key="7">
    <source>
        <dbReference type="EMBL" id="KAF7385914.1"/>
    </source>
</evidence>
<reference evidence="7" key="1">
    <citation type="journal article" date="2020" name="G3 (Bethesda)">
        <title>High-Quality Assemblies for Three Invasive Social Wasps from the &lt;i&gt;Vespula&lt;/i&gt; Genus.</title>
        <authorList>
            <person name="Harrop T.W.R."/>
            <person name="Guhlin J."/>
            <person name="McLaughlin G.M."/>
            <person name="Permina E."/>
            <person name="Stockwell P."/>
            <person name="Gilligan J."/>
            <person name="Le Lec M.F."/>
            <person name="Gruber M.A.M."/>
            <person name="Quinn O."/>
            <person name="Lovegrove M."/>
            <person name="Duncan E.J."/>
            <person name="Remnant E.J."/>
            <person name="Van Eeckhoven J."/>
            <person name="Graham B."/>
            <person name="Knapp R.A."/>
            <person name="Langford K.W."/>
            <person name="Kronenberg Z."/>
            <person name="Press M.O."/>
            <person name="Eacker S.M."/>
            <person name="Wilson-Rankin E.E."/>
            <person name="Purcell J."/>
            <person name="Lester P.J."/>
            <person name="Dearden P.K."/>
        </authorList>
    </citation>
    <scope>NUCLEOTIDE SEQUENCE</scope>
    <source>
        <strain evidence="7">Marl-1</strain>
    </source>
</reference>
<keyword evidence="2" id="KW-0235">DNA replication</keyword>
<dbReference type="AlphaFoldDB" id="A0A834JCL8"/>
<dbReference type="GO" id="GO:0031390">
    <property type="term" value="C:Ctf18 RFC-like complex"/>
    <property type="evidence" value="ECO:0007669"/>
    <property type="project" value="InterPro"/>
</dbReference>
<comment type="similarity">
    <text evidence="6">Belongs to the CTF8 family.</text>
</comment>
<evidence type="ECO:0000256" key="3">
    <source>
        <dbReference type="ARBA" id="ARBA00023125"/>
    </source>
</evidence>
<dbReference type="PANTHER" id="PTHR28605">
    <property type="entry name" value="CTF8, CHROMOSOME TRANSMISSION FIDELITY FACTOR 8 HOMOLOG (S. CEREVISIAE)"/>
    <property type="match status" value="1"/>
</dbReference>
<dbReference type="GO" id="GO:0003677">
    <property type="term" value="F:DNA binding"/>
    <property type="evidence" value="ECO:0007669"/>
    <property type="project" value="UniProtKB-KW"/>
</dbReference>
<dbReference type="PANTHER" id="PTHR28605:SF1">
    <property type="entry name" value="CHROMOSOME TRANSMISSION FIDELITY FACTOR 8"/>
    <property type="match status" value="1"/>
</dbReference>
<evidence type="ECO:0000313" key="8">
    <source>
        <dbReference type="Proteomes" id="UP000614350"/>
    </source>
</evidence>
<name>A0A834JCL8_VESVU</name>